<dbReference type="CDD" id="cd00082">
    <property type="entry name" value="HisKA"/>
    <property type="match status" value="1"/>
</dbReference>
<evidence type="ECO:0000256" key="3">
    <source>
        <dbReference type="ARBA" id="ARBA00022553"/>
    </source>
</evidence>
<evidence type="ECO:0000313" key="10">
    <source>
        <dbReference type="EMBL" id="KRR15784.1"/>
    </source>
</evidence>
<feature type="transmembrane region" description="Helical" evidence="6">
    <location>
        <begin position="132"/>
        <end position="156"/>
    </location>
</feature>
<dbReference type="OrthoDB" id="9801651at2"/>
<feature type="domain" description="PAC" evidence="9">
    <location>
        <begin position="275"/>
        <end position="333"/>
    </location>
</feature>
<dbReference type="RefSeq" id="WP_057848122.1">
    <property type="nucleotide sequence ID" value="NZ_LLYA01000225.1"/>
</dbReference>
<dbReference type="InterPro" id="IPR036097">
    <property type="entry name" value="HisK_dim/P_sf"/>
</dbReference>
<comment type="caution">
    <text evidence="10">The sequence shown here is derived from an EMBL/GenBank/DDBJ whole genome shotgun (WGS) entry which is preliminary data.</text>
</comment>
<dbReference type="SMART" id="SM00091">
    <property type="entry name" value="PAS"/>
    <property type="match status" value="1"/>
</dbReference>
<keyword evidence="6" id="KW-0812">Transmembrane</keyword>
<evidence type="ECO:0000256" key="6">
    <source>
        <dbReference type="SAM" id="Phobius"/>
    </source>
</evidence>
<dbReference type="Pfam" id="PF00512">
    <property type="entry name" value="HisKA"/>
    <property type="match status" value="1"/>
</dbReference>
<evidence type="ECO:0000256" key="4">
    <source>
        <dbReference type="ARBA" id="ARBA00022679"/>
    </source>
</evidence>
<feature type="transmembrane region" description="Helical" evidence="6">
    <location>
        <begin position="37"/>
        <end position="53"/>
    </location>
</feature>
<gene>
    <name evidence="10" type="ORF">CQ13_13725</name>
</gene>
<dbReference type="InterPro" id="IPR005467">
    <property type="entry name" value="His_kinase_dom"/>
</dbReference>
<dbReference type="InterPro" id="IPR036890">
    <property type="entry name" value="HATPase_C_sf"/>
</dbReference>
<feature type="transmembrane region" description="Helical" evidence="6">
    <location>
        <begin position="90"/>
        <end position="120"/>
    </location>
</feature>
<proteinExistence type="predicted"/>
<evidence type="ECO:0000259" key="7">
    <source>
        <dbReference type="PROSITE" id="PS50109"/>
    </source>
</evidence>
<dbReference type="FunFam" id="3.30.565.10:FF:000176">
    <property type="entry name" value="PAS domain-containing sensor histidine kinase"/>
    <property type="match status" value="1"/>
</dbReference>
<reference evidence="10 11" key="1">
    <citation type="submission" date="2014-03" db="EMBL/GenBank/DDBJ databases">
        <title>Bradyrhizobium valentinum sp. nov., isolated from effective nodules of Lupinus mariae-josephae, a lupine endemic of basic-lime soils in Eastern Spain.</title>
        <authorList>
            <person name="Duran D."/>
            <person name="Rey L."/>
            <person name="Navarro A."/>
            <person name="Busquets A."/>
            <person name="Imperial J."/>
            <person name="Ruiz-Argueso T."/>
        </authorList>
    </citation>
    <scope>NUCLEOTIDE SEQUENCE [LARGE SCALE GENOMIC DNA]</scope>
    <source>
        <strain evidence="10 11">Ro19</strain>
    </source>
</reference>
<dbReference type="Gene3D" id="1.10.287.130">
    <property type="match status" value="1"/>
</dbReference>
<dbReference type="CDD" id="cd00130">
    <property type="entry name" value="PAS"/>
    <property type="match status" value="1"/>
</dbReference>
<evidence type="ECO:0000256" key="2">
    <source>
        <dbReference type="ARBA" id="ARBA00012438"/>
    </source>
</evidence>
<dbReference type="GO" id="GO:0000155">
    <property type="term" value="F:phosphorelay sensor kinase activity"/>
    <property type="evidence" value="ECO:0007669"/>
    <property type="project" value="InterPro"/>
</dbReference>
<dbReference type="InterPro" id="IPR013656">
    <property type="entry name" value="PAS_4"/>
</dbReference>
<evidence type="ECO:0000256" key="5">
    <source>
        <dbReference type="ARBA" id="ARBA00022777"/>
    </source>
</evidence>
<dbReference type="PROSITE" id="PS50113">
    <property type="entry name" value="PAC"/>
    <property type="match status" value="1"/>
</dbReference>
<keyword evidence="3" id="KW-0597">Phosphoprotein</keyword>
<feature type="domain" description="PAS" evidence="8">
    <location>
        <begin position="202"/>
        <end position="272"/>
    </location>
</feature>
<dbReference type="SMART" id="SM00388">
    <property type="entry name" value="HisKA"/>
    <property type="match status" value="1"/>
</dbReference>
<dbReference type="SUPFAM" id="SSF55785">
    <property type="entry name" value="PYP-like sensor domain (PAS domain)"/>
    <property type="match status" value="1"/>
</dbReference>
<evidence type="ECO:0000259" key="8">
    <source>
        <dbReference type="PROSITE" id="PS50112"/>
    </source>
</evidence>
<dbReference type="InterPro" id="IPR003594">
    <property type="entry name" value="HATPase_dom"/>
</dbReference>
<feature type="domain" description="Histidine kinase" evidence="7">
    <location>
        <begin position="351"/>
        <end position="571"/>
    </location>
</feature>
<dbReference type="SUPFAM" id="SSF55874">
    <property type="entry name" value="ATPase domain of HSP90 chaperone/DNA topoisomerase II/histidine kinase"/>
    <property type="match status" value="1"/>
</dbReference>
<name>A0A0R3M6Y9_9BRAD</name>
<comment type="catalytic activity">
    <reaction evidence="1">
        <text>ATP + protein L-histidine = ADP + protein N-phospho-L-histidine.</text>
        <dbReference type="EC" id="2.7.13.3"/>
    </reaction>
</comment>
<keyword evidence="6" id="KW-0472">Membrane</keyword>
<dbReference type="InterPro" id="IPR000014">
    <property type="entry name" value="PAS"/>
</dbReference>
<dbReference type="PROSITE" id="PS50112">
    <property type="entry name" value="PAS"/>
    <property type="match status" value="1"/>
</dbReference>
<keyword evidence="6" id="KW-1133">Transmembrane helix</keyword>
<dbReference type="Pfam" id="PF08448">
    <property type="entry name" value="PAS_4"/>
    <property type="match status" value="1"/>
</dbReference>
<dbReference type="Pfam" id="PF02518">
    <property type="entry name" value="HATPase_c"/>
    <property type="match status" value="1"/>
</dbReference>
<protein>
    <recommendedName>
        <fullName evidence="2">histidine kinase</fullName>
        <ecNumber evidence="2">2.7.13.3</ecNumber>
    </recommendedName>
</protein>
<evidence type="ECO:0000313" key="11">
    <source>
        <dbReference type="Proteomes" id="UP000052023"/>
    </source>
</evidence>
<dbReference type="SMART" id="SM00387">
    <property type="entry name" value="HATPase_c"/>
    <property type="match status" value="1"/>
</dbReference>
<evidence type="ECO:0000259" key="9">
    <source>
        <dbReference type="PROSITE" id="PS50113"/>
    </source>
</evidence>
<feature type="transmembrane region" description="Helical" evidence="6">
    <location>
        <begin position="168"/>
        <end position="188"/>
    </location>
</feature>
<dbReference type="SUPFAM" id="SSF47384">
    <property type="entry name" value="Homodimeric domain of signal transducing histidine kinase"/>
    <property type="match status" value="1"/>
</dbReference>
<dbReference type="InterPro" id="IPR004358">
    <property type="entry name" value="Sig_transdc_His_kin-like_C"/>
</dbReference>
<dbReference type="NCBIfam" id="TIGR00229">
    <property type="entry name" value="sensory_box"/>
    <property type="match status" value="1"/>
</dbReference>
<keyword evidence="11" id="KW-1185">Reference proteome</keyword>
<dbReference type="EC" id="2.7.13.3" evidence="2"/>
<dbReference type="InterPro" id="IPR000700">
    <property type="entry name" value="PAS-assoc_C"/>
</dbReference>
<dbReference type="InterPro" id="IPR035965">
    <property type="entry name" value="PAS-like_dom_sf"/>
</dbReference>
<evidence type="ECO:0000256" key="1">
    <source>
        <dbReference type="ARBA" id="ARBA00000085"/>
    </source>
</evidence>
<dbReference type="InterPro" id="IPR003661">
    <property type="entry name" value="HisK_dim/P_dom"/>
</dbReference>
<dbReference type="Proteomes" id="UP000052023">
    <property type="component" value="Unassembled WGS sequence"/>
</dbReference>
<keyword evidence="5 10" id="KW-0418">Kinase</keyword>
<dbReference type="PRINTS" id="PR00344">
    <property type="entry name" value="BCTRLSENSOR"/>
</dbReference>
<feature type="transmembrane region" description="Helical" evidence="6">
    <location>
        <begin position="59"/>
        <end position="78"/>
    </location>
</feature>
<accession>A0A0R3M6Y9</accession>
<dbReference type="EMBL" id="LLYA01000225">
    <property type="protein sequence ID" value="KRR15784.1"/>
    <property type="molecule type" value="Genomic_DNA"/>
</dbReference>
<dbReference type="AlphaFoldDB" id="A0A0R3M6Y9"/>
<dbReference type="Gene3D" id="3.30.565.10">
    <property type="entry name" value="Histidine kinase-like ATPase, C-terminal domain"/>
    <property type="match status" value="1"/>
</dbReference>
<dbReference type="PANTHER" id="PTHR43047">
    <property type="entry name" value="TWO-COMPONENT HISTIDINE PROTEIN KINASE"/>
    <property type="match status" value="1"/>
</dbReference>
<sequence>MIVLSIIRDFLDALLHPSARYDALTSARHRAFMAPRLLGSLVALAAFPVYLAMRGAPTALEVTAFAWQIAPILLSWFLSRTGRYEGAHILSALALAGLVMMVAVTTGGIESFAAVWLIVIPLEAALSASRRVVVFASALALSCAAALIALGHFHLLPMAEPNAALRGFLMGAGVASATLYAAGLAVSAESLARTSVSLLYLEEDRYRLLARNMSDVISRHNRSGAVEFISPAAEAMLGTPGARLTGHGLFDRVHVADRPAYLTALSDAARGSEQRSVEFRLRRDASRGQNASADFIWVEMRCRPLEQVSPEAEVVAVMRDVTDRKIQEQALETARTAAEQADASKTRFLATMSHELRTPLNAIIGFSEMIVHEEAMMIDAARRREYAQLINDSGQHLLSVVNGILDMSKMETGNFEISPEPFAPRAALLHCCNLLALKARDNGVDLITRAAEDLPVMNGDPRAFKQIALNLITNAIKFTERGGSVTISAAVEGPRLILSVTDTGVGIAAEDLARIGDPFFQAGKTYQRKHEGTGLGLSIVKGLVGLHNGEMKVQSRVGEGTTVAVTLPLDFASSLTTSNNVATLKPALRPESQDEVDQVKKRA</sequence>
<dbReference type="Gene3D" id="3.30.450.20">
    <property type="entry name" value="PAS domain"/>
    <property type="match status" value="1"/>
</dbReference>
<dbReference type="PROSITE" id="PS50109">
    <property type="entry name" value="HIS_KIN"/>
    <property type="match status" value="1"/>
</dbReference>
<keyword evidence="4" id="KW-0808">Transferase</keyword>
<dbReference type="CDD" id="cd16922">
    <property type="entry name" value="HATPase_EvgS-ArcB-TorS-like"/>
    <property type="match status" value="1"/>
</dbReference>
<organism evidence="10 11">
    <name type="scientific">Bradyrhizobium retamae</name>
    <dbReference type="NCBI Taxonomy" id="1300035"/>
    <lineage>
        <taxon>Bacteria</taxon>
        <taxon>Pseudomonadati</taxon>
        <taxon>Pseudomonadota</taxon>
        <taxon>Alphaproteobacteria</taxon>
        <taxon>Hyphomicrobiales</taxon>
        <taxon>Nitrobacteraceae</taxon>
        <taxon>Bradyrhizobium</taxon>
    </lineage>
</organism>